<dbReference type="EMBL" id="CAAHFG010000001">
    <property type="protein sequence ID" value="VGO14473.1"/>
    <property type="molecule type" value="Genomic_DNA"/>
</dbReference>
<dbReference type="AlphaFoldDB" id="A0A6C2U3J9"/>
<gene>
    <name evidence="2" type="ORF">PDESU_03035</name>
</gene>
<feature type="domain" description="RES" evidence="1">
    <location>
        <begin position="16"/>
        <end position="141"/>
    </location>
</feature>
<evidence type="ECO:0000313" key="3">
    <source>
        <dbReference type="Proteomes" id="UP000366872"/>
    </source>
</evidence>
<evidence type="ECO:0000313" key="2">
    <source>
        <dbReference type="EMBL" id="VGO14473.1"/>
    </source>
</evidence>
<dbReference type="SMART" id="SM00953">
    <property type="entry name" value="RES"/>
    <property type="match status" value="1"/>
</dbReference>
<proteinExistence type="predicted"/>
<organism evidence="2 3">
    <name type="scientific">Pontiella desulfatans</name>
    <dbReference type="NCBI Taxonomy" id="2750659"/>
    <lineage>
        <taxon>Bacteria</taxon>
        <taxon>Pseudomonadati</taxon>
        <taxon>Kiritimatiellota</taxon>
        <taxon>Kiritimatiellia</taxon>
        <taxon>Kiritimatiellales</taxon>
        <taxon>Pontiellaceae</taxon>
        <taxon>Pontiella</taxon>
    </lineage>
</organism>
<dbReference type="RefSeq" id="WP_136079952.1">
    <property type="nucleotide sequence ID" value="NZ_CAAHFG010000001.1"/>
</dbReference>
<evidence type="ECO:0000259" key="1">
    <source>
        <dbReference type="SMART" id="SM00953"/>
    </source>
</evidence>
<dbReference type="InterPro" id="IPR014914">
    <property type="entry name" value="RES_dom"/>
</dbReference>
<name>A0A6C2U3J9_PONDE</name>
<sequence>MPRAWRLVHKKYAASAFSGEGSRLAGGRWNSEGYPVVYTAGSLSLALLEIIVHLEFKKALQHYKAIPVDIPESELLAVDASRLPSGWNEPLPHSSTLLIGNRWLQDQGSAAMMVPSSIVPIESNFLLNPQHPGFGKLTIGTAIDLPLDPRVLNKLK</sequence>
<dbReference type="Proteomes" id="UP000366872">
    <property type="component" value="Unassembled WGS sequence"/>
</dbReference>
<keyword evidence="3" id="KW-1185">Reference proteome</keyword>
<reference evidence="2 3" key="1">
    <citation type="submission" date="2019-04" db="EMBL/GenBank/DDBJ databases">
        <authorList>
            <person name="Van Vliet M D."/>
        </authorList>
    </citation>
    <scope>NUCLEOTIDE SEQUENCE [LARGE SCALE GENOMIC DNA]</scope>
    <source>
        <strain evidence="2 3">F1</strain>
    </source>
</reference>
<protein>
    <recommendedName>
        <fullName evidence="1">RES domain-containing protein</fullName>
    </recommendedName>
</protein>
<dbReference type="Pfam" id="PF08808">
    <property type="entry name" value="RES"/>
    <property type="match status" value="1"/>
</dbReference>
<accession>A0A6C2U3J9</accession>